<evidence type="ECO:0000313" key="8">
    <source>
        <dbReference type="EMBL" id="SVD25956.1"/>
    </source>
</evidence>
<feature type="transmembrane region" description="Helical" evidence="6">
    <location>
        <begin position="12"/>
        <end position="35"/>
    </location>
</feature>
<feature type="transmembrane region" description="Helical" evidence="6">
    <location>
        <begin position="55"/>
        <end position="79"/>
    </location>
</feature>
<sequence>QRIPFGTSRPRLVSVLCAGPIIYIGVGILAVLSGGNFLDYGALPLGFFIEAPSHIRAVGTLAIEVGVTLGVAGAVLLIFEALSSVGPEDDASMEDA</sequence>
<keyword evidence="4 6" id="KW-1133">Transmembrane helix</keyword>
<evidence type="ECO:0000256" key="3">
    <source>
        <dbReference type="ARBA" id="ARBA00022692"/>
    </source>
</evidence>
<dbReference type="Pfam" id="PF04039">
    <property type="entry name" value="MnhB"/>
    <property type="match status" value="1"/>
</dbReference>
<evidence type="ECO:0000259" key="7">
    <source>
        <dbReference type="Pfam" id="PF04039"/>
    </source>
</evidence>
<keyword evidence="2" id="KW-1003">Cell membrane</keyword>
<feature type="non-terminal residue" evidence="8">
    <location>
        <position position="1"/>
    </location>
</feature>
<feature type="domain" description="Na+/H+ antiporter MnhB subunit-related protein" evidence="7">
    <location>
        <begin position="13"/>
        <end position="76"/>
    </location>
</feature>
<proteinExistence type="predicted"/>
<dbReference type="AlphaFoldDB" id="A0A382TV67"/>
<gene>
    <name evidence="8" type="ORF">METZ01_LOCUS378810</name>
</gene>
<keyword evidence="3 6" id="KW-0812">Transmembrane</keyword>
<reference evidence="8" key="1">
    <citation type="submission" date="2018-05" db="EMBL/GenBank/DDBJ databases">
        <authorList>
            <person name="Lanie J.A."/>
            <person name="Ng W.-L."/>
            <person name="Kazmierczak K.M."/>
            <person name="Andrzejewski T.M."/>
            <person name="Davidsen T.M."/>
            <person name="Wayne K.J."/>
            <person name="Tettelin H."/>
            <person name="Glass J.I."/>
            <person name="Rusch D."/>
            <person name="Podicherti R."/>
            <person name="Tsui H.-C.T."/>
            <person name="Winkler M.E."/>
        </authorList>
    </citation>
    <scope>NUCLEOTIDE SEQUENCE</scope>
</reference>
<comment type="subcellular location">
    <subcellularLocation>
        <location evidence="1">Cell membrane</location>
        <topology evidence="1">Multi-pass membrane protein</topology>
    </subcellularLocation>
</comment>
<dbReference type="InterPro" id="IPR007182">
    <property type="entry name" value="MnhB"/>
</dbReference>
<name>A0A382TV67_9ZZZZ</name>
<protein>
    <recommendedName>
        <fullName evidence="7">Na+/H+ antiporter MnhB subunit-related protein domain-containing protein</fullName>
    </recommendedName>
</protein>
<keyword evidence="5 6" id="KW-0472">Membrane</keyword>
<evidence type="ECO:0000256" key="6">
    <source>
        <dbReference type="SAM" id="Phobius"/>
    </source>
</evidence>
<evidence type="ECO:0000256" key="1">
    <source>
        <dbReference type="ARBA" id="ARBA00004651"/>
    </source>
</evidence>
<organism evidence="8">
    <name type="scientific">marine metagenome</name>
    <dbReference type="NCBI Taxonomy" id="408172"/>
    <lineage>
        <taxon>unclassified sequences</taxon>
        <taxon>metagenomes</taxon>
        <taxon>ecological metagenomes</taxon>
    </lineage>
</organism>
<evidence type="ECO:0000256" key="4">
    <source>
        <dbReference type="ARBA" id="ARBA00022989"/>
    </source>
</evidence>
<evidence type="ECO:0000256" key="2">
    <source>
        <dbReference type="ARBA" id="ARBA00022475"/>
    </source>
</evidence>
<evidence type="ECO:0000256" key="5">
    <source>
        <dbReference type="ARBA" id="ARBA00023136"/>
    </source>
</evidence>
<dbReference type="EMBL" id="UINC01139422">
    <property type="protein sequence ID" value="SVD25956.1"/>
    <property type="molecule type" value="Genomic_DNA"/>
</dbReference>
<dbReference type="GO" id="GO:0005886">
    <property type="term" value="C:plasma membrane"/>
    <property type="evidence" value="ECO:0007669"/>
    <property type="project" value="UniProtKB-SubCell"/>
</dbReference>
<accession>A0A382TV67</accession>